<proteinExistence type="predicted"/>
<name>A0ABV1H0P8_9BACT</name>
<protein>
    <recommendedName>
        <fullName evidence="3">Restriction endonuclease type IV Mrr domain-containing protein</fullName>
    </recommendedName>
</protein>
<keyword evidence="2" id="KW-1185">Reference proteome</keyword>
<dbReference type="EMBL" id="JBBMFL010000027">
    <property type="protein sequence ID" value="MEQ2546247.1"/>
    <property type="molecule type" value="Genomic_DNA"/>
</dbReference>
<evidence type="ECO:0008006" key="3">
    <source>
        <dbReference type="Google" id="ProtNLM"/>
    </source>
</evidence>
<dbReference type="RefSeq" id="WP_349094602.1">
    <property type="nucleotide sequence ID" value="NZ_JBBMFL010000027.1"/>
</dbReference>
<gene>
    <name evidence="1" type="ORF">WMO46_14985</name>
</gene>
<organism evidence="1 2">
    <name type="scientific">Alistipes intestinihominis</name>
    <dbReference type="NCBI Taxonomy" id="3133172"/>
    <lineage>
        <taxon>Bacteria</taxon>
        <taxon>Pseudomonadati</taxon>
        <taxon>Bacteroidota</taxon>
        <taxon>Bacteroidia</taxon>
        <taxon>Bacteroidales</taxon>
        <taxon>Rikenellaceae</taxon>
        <taxon>Alistipes</taxon>
    </lineage>
</organism>
<comment type="caution">
    <text evidence="1">The sequence shown here is derived from an EMBL/GenBank/DDBJ whole genome shotgun (WGS) entry which is preliminary data.</text>
</comment>
<sequence>MTYGEPQKYKSRSDFFNDRLASLKADINQLSKDEVLNLEQNDYLNYLFDKYSLEPINVLRDSEIVHEPESIKKEVEWPYNGCHYGMQGRKVTHNGYKIKVSYQFTGNPDLFFVYPDSIIISGGASAELEIDHISNRIYLVFEVWEQDAERFQQDKIRIFENKVSQYLTINPEVETFNSQIKQTALIELERRRKEYLAENIFFKAINVTPKQDAPLKITVPTIQKKRVPMPQVGNKRYETYPSMSNEMYEDILTECYKSGQALERKPSLYQGKDEESLRDQFLFKLESRYDNVTATGETFNHCGKTDICLKDATSGANLFIAECKFWHGAQAFHNALDQLFDRYLTIRDTKVALMFFVSGNNFSGVLNTITEEAKKHKYYVSAQGNRGESSFSYIFHLPIDSETTVYLEIMAFHFPKI</sequence>
<evidence type="ECO:0000313" key="1">
    <source>
        <dbReference type="EMBL" id="MEQ2546247.1"/>
    </source>
</evidence>
<reference evidence="1 2" key="1">
    <citation type="submission" date="2024-03" db="EMBL/GenBank/DDBJ databases">
        <title>Human intestinal bacterial collection.</title>
        <authorList>
            <person name="Pauvert C."/>
            <person name="Hitch T.C.A."/>
            <person name="Clavel T."/>
        </authorList>
    </citation>
    <scope>NUCLEOTIDE SEQUENCE [LARGE SCALE GENOMIC DNA]</scope>
    <source>
        <strain evidence="1 2">CLA-KB-H122</strain>
    </source>
</reference>
<dbReference type="Proteomes" id="UP001460202">
    <property type="component" value="Unassembled WGS sequence"/>
</dbReference>
<accession>A0ABV1H0P8</accession>
<evidence type="ECO:0000313" key="2">
    <source>
        <dbReference type="Proteomes" id="UP001460202"/>
    </source>
</evidence>